<gene>
    <name evidence="1" type="ORF">SAMN02745207_03443</name>
</gene>
<dbReference type="Proteomes" id="UP000184447">
    <property type="component" value="Unassembled WGS sequence"/>
</dbReference>
<evidence type="ECO:0000313" key="1">
    <source>
        <dbReference type="EMBL" id="SHH96101.1"/>
    </source>
</evidence>
<evidence type="ECO:0008006" key="3">
    <source>
        <dbReference type="Google" id="ProtNLM"/>
    </source>
</evidence>
<dbReference type="OrthoDB" id="1950593at2"/>
<dbReference type="PROSITE" id="PS51257">
    <property type="entry name" value="PROKAR_LIPOPROTEIN"/>
    <property type="match status" value="1"/>
</dbReference>
<reference evidence="1 2" key="1">
    <citation type="submission" date="2016-11" db="EMBL/GenBank/DDBJ databases">
        <authorList>
            <person name="Jaros S."/>
            <person name="Januszkiewicz K."/>
            <person name="Wedrychowicz H."/>
        </authorList>
    </citation>
    <scope>NUCLEOTIDE SEQUENCE [LARGE SCALE GENOMIC DNA]</scope>
    <source>
        <strain evidence="1 2">DSM 8605</strain>
    </source>
</reference>
<dbReference type="STRING" id="1121316.SAMN02745207_03443"/>
<organism evidence="1 2">
    <name type="scientific">Clostridium grantii DSM 8605</name>
    <dbReference type="NCBI Taxonomy" id="1121316"/>
    <lineage>
        <taxon>Bacteria</taxon>
        <taxon>Bacillati</taxon>
        <taxon>Bacillota</taxon>
        <taxon>Clostridia</taxon>
        <taxon>Eubacteriales</taxon>
        <taxon>Clostridiaceae</taxon>
        <taxon>Clostridium</taxon>
    </lineage>
</organism>
<dbReference type="RefSeq" id="WP_073339934.1">
    <property type="nucleotide sequence ID" value="NZ_FQXM01000025.1"/>
</dbReference>
<name>A0A1M5X8J2_9CLOT</name>
<dbReference type="AlphaFoldDB" id="A0A1M5X8J2"/>
<keyword evidence="2" id="KW-1185">Reference proteome</keyword>
<sequence length="353" mass="40195">MRRRLSVIFIIFLLFFIAACNKETVENVKKKDEFSIDAAETVVEDYLKSLMLGDLEKSNKLLEDSIKTNSILENNNSVSINGFRIEETNESNDSVFFTVKVSQQDKESCNALLWNYLIKVRKTNMEYKIQEINNSLFREVINFKDSLRIRFQNSVDTNLLLDMDGIGNYTYSKDDKGKLSMQSIPNSEFSITAISYGAQLIAITTEDKNAFIGIVSVDETIQTQGESTDASEDETSKGIKIKEKPMGKTLVSCDWLKNSIVTKTAFSLDEKYLVAQYSTIEGNICFRVYSSESGEMIKIKIEEEFPLNSVDIEFDDFEEGAINFSVKDKNGADPKYLGQWGINLREMMLEKKN</sequence>
<proteinExistence type="predicted"/>
<evidence type="ECO:0000313" key="2">
    <source>
        <dbReference type="Proteomes" id="UP000184447"/>
    </source>
</evidence>
<dbReference type="EMBL" id="FQXM01000025">
    <property type="protein sequence ID" value="SHH96101.1"/>
    <property type="molecule type" value="Genomic_DNA"/>
</dbReference>
<accession>A0A1M5X8J2</accession>
<protein>
    <recommendedName>
        <fullName evidence="3">Lipoprotein</fullName>
    </recommendedName>
</protein>